<evidence type="ECO:0000256" key="2">
    <source>
        <dbReference type="ARBA" id="ARBA00022679"/>
    </source>
</evidence>
<dbReference type="InterPro" id="IPR027417">
    <property type="entry name" value="P-loop_NTPase"/>
</dbReference>
<keyword evidence="5" id="KW-1185">Reference proteome</keyword>
<dbReference type="InterPro" id="IPR000863">
    <property type="entry name" value="Sulfotransferase_dom"/>
</dbReference>
<dbReference type="GO" id="GO:0008146">
    <property type="term" value="F:sulfotransferase activity"/>
    <property type="evidence" value="ECO:0007669"/>
    <property type="project" value="InterPro"/>
</dbReference>
<dbReference type="STRING" id="34720.A0A195FN60"/>
<gene>
    <name evidence="4" type="ORF">ALC56_04475</name>
</gene>
<dbReference type="OrthoDB" id="205623at2759"/>
<name>A0A195FN60_9HYME</name>
<protein>
    <submittedName>
        <fullName evidence="4">Sulfotransferase 4A1</fullName>
    </submittedName>
</protein>
<evidence type="ECO:0000259" key="3">
    <source>
        <dbReference type="Pfam" id="PF00685"/>
    </source>
</evidence>
<evidence type="ECO:0000313" key="4">
    <source>
        <dbReference type="EMBL" id="KYN41324.1"/>
    </source>
</evidence>
<organism evidence="4 5">
    <name type="scientific">Trachymyrmex septentrionalis</name>
    <dbReference type="NCBI Taxonomy" id="34720"/>
    <lineage>
        <taxon>Eukaryota</taxon>
        <taxon>Metazoa</taxon>
        <taxon>Ecdysozoa</taxon>
        <taxon>Arthropoda</taxon>
        <taxon>Hexapoda</taxon>
        <taxon>Insecta</taxon>
        <taxon>Pterygota</taxon>
        <taxon>Neoptera</taxon>
        <taxon>Endopterygota</taxon>
        <taxon>Hymenoptera</taxon>
        <taxon>Apocrita</taxon>
        <taxon>Aculeata</taxon>
        <taxon>Formicoidea</taxon>
        <taxon>Formicidae</taxon>
        <taxon>Myrmicinae</taxon>
        <taxon>Trachymyrmex</taxon>
    </lineage>
</organism>
<evidence type="ECO:0000256" key="1">
    <source>
        <dbReference type="ARBA" id="ARBA00005771"/>
    </source>
</evidence>
<dbReference type="EMBL" id="KQ981490">
    <property type="protein sequence ID" value="KYN41324.1"/>
    <property type="molecule type" value="Genomic_DNA"/>
</dbReference>
<keyword evidence="2 4" id="KW-0808">Transferase</keyword>
<dbReference type="KEGG" id="tsep:108746798"/>
<sequence length="327" mass="39076">MSFQNLKVERIEDQLMITLSKLYPIHKPDALVKIGEKKWSMSDNYIENGDKIYNFEIRPDDTWVVTYPRSGTTLMQELVWLVANDMNFDEAQRRTLSDRFPFIDMEILSDSQEMLTIMSNKEKKNIDKYTVKFVQNQLSPRFIKSHLPLELLPTVINSDCKIIYVARNPKDVVVSYYNFQKDYKLYQYQGTFEQFCNNFMDNHVHYSPYWEHIKEAWAMRHKANLLFLFYEDLIKDLPAIIKTIAVFFDKAYSNEQIVKLMEHLKIENFRKNPMVNQPSPRSVMEPKQFVRKGKVNAWKETFTPEIEEKFNKWIADNLKDTDLRFPN</sequence>
<accession>A0A195FN60</accession>
<dbReference type="SUPFAM" id="SSF52540">
    <property type="entry name" value="P-loop containing nucleoside triphosphate hydrolases"/>
    <property type="match status" value="1"/>
</dbReference>
<reference evidence="4 5" key="1">
    <citation type="submission" date="2016-03" db="EMBL/GenBank/DDBJ databases">
        <title>Trachymyrmex septentrionalis WGS genome.</title>
        <authorList>
            <person name="Nygaard S."/>
            <person name="Hu H."/>
            <person name="Boomsma J."/>
            <person name="Zhang G."/>
        </authorList>
    </citation>
    <scope>NUCLEOTIDE SEQUENCE [LARGE SCALE GENOMIC DNA]</scope>
    <source>
        <strain evidence="4">Tsep2-gDNA-1</strain>
        <tissue evidence="4">Whole body</tissue>
    </source>
</reference>
<evidence type="ECO:0000313" key="5">
    <source>
        <dbReference type="Proteomes" id="UP000078541"/>
    </source>
</evidence>
<dbReference type="AlphaFoldDB" id="A0A195FN60"/>
<dbReference type="PANTHER" id="PTHR11783">
    <property type="entry name" value="SULFOTRANSFERASE SULT"/>
    <property type="match status" value="1"/>
</dbReference>
<dbReference type="Gene3D" id="3.40.50.300">
    <property type="entry name" value="P-loop containing nucleotide triphosphate hydrolases"/>
    <property type="match status" value="1"/>
</dbReference>
<feature type="domain" description="Sulfotransferase" evidence="3">
    <location>
        <begin position="59"/>
        <end position="321"/>
    </location>
</feature>
<proteinExistence type="inferred from homology"/>
<dbReference type="Proteomes" id="UP000078541">
    <property type="component" value="Unassembled WGS sequence"/>
</dbReference>
<dbReference type="Pfam" id="PF00685">
    <property type="entry name" value="Sulfotransfer_1"/>
    <property type="match status" value="1"/>
</dbReference>
<comment type="similarity">
    <text evidence="1">Belongs to the sulfotransferase 1 family.</text>
</comment>